<sequence length="227" mass="24398">MPAPDDATAARLPGRLREARANDTAVLDAARELFSEQGNAVSMADIARRAGVGVGSVYRRYPTKDALVDALRLEGVRDVARLAASIADALDAAGGSTPREPRGPGAVETFVARHITGARGPMLRPTGARRPLSPELAAASEELRAALERLVAHDRSARLVPEGFTTADAMQLLVHLRPPLPYPRAQVDALHLRYLALVVRGLREAAHEGTTLEGGPRWDEWVGTWQD</sequence>
<dbReference type="InterPro" id="IPR001647">
    <property type="entry name" value="HTH_TetR"/>
</dbReference>
<dbReference type="EMBL" id="BSUK01000001">
    <property type="protein sequence ID" value="GMA22449.1"/>
    <property type="molecule type" value="Genomic_DNA"/>
</dbReference>
<dbReference type="InterPro" id="IPR050109">
    <property type="entry name" value="HTH-type_TetR-like_transc_reg"/>
</dbReference>
<organism evidence="6 7">
    <name type="scientific">Luteimicrobium album</name>
    <dbReference type="NCBI Taxonomy" id="1054550"/>
    <lineage>
        <taxon>Bacteria</taxon>
        <taxon>Bacillati</taxon>
        <taxon>Actinomycetota</taxon>
        <taxon>Actinomycetes</taxon>
        <taxon>Micrococcales</taxon>
        <taxon>Luteimicrobium</taxon>
    </lineage>
</organism>
<dbReference type="PRINTS" id="PR00455">
    <property type="entry name" value="HTHTETR"/>
</dbReference>
<reference evidence="7" key="1">
    <citation type="journal article" date="2019" name="Int. J. Syst. Evol. Microbiol.">
        <title>The Global Catalogue of Microorganisms (GCM) 10K type strain sequencing project: providing services to taxonomists for standard genome sequencing and annotation.</title>
        <authorList>
            <consortium name="The Broad Institute Genomics Platform"/>
            <consortium name="The Broad Institute Genome Sequencing Center for Infectious Disease"/>
            <person name="Wu L."/>
            <person name="Ma J."/>
        </authorList>
    </citation>
    <scope>NUCLEOTIDE SEQUENCE [LARGE SCALE GENOMIC DNA]</scope>
    <source>
        <strain evidence="7">NBRC 106348</strain>
    </source>
</reference>
<proteinExistence type="predicted"/>
<dbReference type="SUPFAM" id="SSF46689">
    <property type="entry name" value="Homeodomain-like"/>
    <property type="match status" value="1"/>
</dbReference>
<dbReference type="Pfam" id="PF00440">
    <property type="entry name" value="TetR_N"/>
    <property type="match status" value="1"/>
</dbReference>
<evidence type="ECO:0000256" key="4">
    <source>
        <dbReference type="PROSITE-ProRule" id="PRU00335"/>
    </source>
</evidence>
<feature type="DNA-binding region" description="H-T-H motif" evidence="4">
    <location>
        <begin position="42"/>
        <end position="61"/>
    </location>
</feature>
<evidence type="ECO:0000256" key="1">
    <source>
        <dbReference type="ARBA" id="ARBA00023015"/>
    </source>
</evidence>
<accession>A0ABQ6HV99</accession>
<name>A0ABQ6HV99_9MICO</name>
<keyword evidence="1" id="KW-0805">Transcription regulation</keyword>
<dbReference type="Gene3D" id="1.10.357.10">
    <property type="entry name" value="Tetracycline Repressor, domain 2"/>
    <property type="match status" value="1"/>
</dbReference>
<comment type="caution">
    <text evidence="6">The sequence shown here is derived from an EMBL/GenBank/DDBJ whole genome shotgun (WGS) entry which is preliminary data.</text>
</comment>
<evidence type="ECO:0000313" key="7">
    <source>
        <dbReference type="Proteomes" id="UP001157091"/>
    </source>
</evidence>
<dbReference type="InterPro" id="IPR036271">
    <property type="entry name" value="Tet_transcr_reg_TetR-rel_C_sf"/>
</dbReference>
<keyword evidence="3" id="KW-0804">Transcription</keyword>
<gene>
    <name evidence="6" type="ORF">GCM10025864_02080</name>
</gene>
<dbReference type="SUPFAM" id="SSF48498">
    <property type="entry name" value="Tetracyclin repressor-like, C-terminal domain"/>
    <property type="match status" value="1"/>
</dbReference>
<evidence type="ECO:0000259" key="5">
    <source>
        <dbReference type="PROSITE" id="PS50977"/>
    </source>
</evidence>
<dbReference type="PANTHER" id="PTHR30055">
    <property type="entry name" value="HTH-TYPE TRANSCRIPTIONAL REGULATOR RUTR"/>
    <property type="match status" value="1"/>
</dbReference>
<dbReference type="InterPro" id="IPR009057">
    <property type="entry name" value="Homeodomain-like_sf"/>
</dbReference>
<keyword evidence="7" id="KW-1185">Reference proteome</keyword>
<keyword evidence="2 4" id="KW-0238">DNA-binding</keyword>
<protein>
    <submittedName>
        <fullName evidence="6">TetR family transcriptional regulator</fullName>
    </submittedName>
</protein>
<dbReference type="PANTHER" id="PTHR30055:SF234">
    <property type="entry name" value="HTH-TYPE TRANSCRIPTIONAL REGULATOR BETI"/>
    <property type="match status" value="1"/>
</dbReference>
<dbReference type="Proteomes" id="UP001157091">
    <property type="component" value="Unassembled WGS sequence"/>
</dbReference>
<dbReference type="PROSITE" id="PS50977">
    <property type="entry name" value="HTH_TETR_2"/>
    <property type="match status" value="1"/>
</dbReference>
<feature type="domain" description="HTH tetR-type" evidence="5">
    <location>
        <begin position="20"/>
        <end position="79"/>
    </location>
</feature>
<evidence type="ECO:0000313" key="6">
    <source>
        <dbReference type="EMBL" id="GMA22449.1"/>
    </source>
</evidence>
<evidence type="ECO:0000256" key="3">
    <source>
        <dbReference type="ARBA" id="ARBA00023163"/>
    </source>
</evidence>
<dbReference type="RefSeq" id="WP_284291459.1">
    <property type="nucleotide sequence ID" value="NZ_BSUK01000001.1"/>
</dbReference>
<evidence type="ECO:0000256" key="2">
    <source>
        <dbReference type="ARBA" id="ARBA00023125"/>
    </source>
</evidence>